<evidence type="ECO:0000313" key="2">
    <source>
        <dbReference type="EMBL" id="KAF9075713.1"/>
    </source>
</evidence>
<dbReference type="EMBL" id="JADNRY010000008">
    <property type="protein sequence ID" value="KAF9075713.1"/>
    <property type="molecule type" value="Genomic_DNA"/>
</dbReference>
<evidence type="ECO:0000313" key="3">
    <source>
        <dbReference type="Proteomes" id="UP000772434"/>
    </source>
</evidence>
<feature type="region of interest" description="Disordered" evidence="1">
    <location>
        <begin position="17"/>
        <end position="69"/>
    </location>
</feature>
<reference evidence="2" key="1">
    <citation type="submission" date="2020-11" db="EMBL/GenBank/DDBJ databases">
        <authorList>
            <consortium name="DOE Joint Genome Institute"/>
            <person name="Ahrendt S."/>
            <person name="Riley R."/>
            <person name="Andreopoulos W."/>
            <person name="Labutti K."/>
            <person name="Pangilinan J."/>
            <person name="Ruiz-Duenas F.J."/>
            <person name="Barrasa J.M."/>
            <person name="Sanchez-Garcia M."/>
            <person name="Camarero S."/>
            <person name="Miyauchi S."/>
            <person name="Serrano A."/>
            <person name="Linde D."/>
            <person name="Babiker R."/>
            <person name="Drula E."/>
            <person name="Ayuso-Fernandez I."/>
            <person name="Pacheco R."/>
            <person name="Padilla G."/>
            <person name="Ferreira P."/>
            <person name="Barriuso J."/>
            <person name="Kellner H."/>
            <person name="Castanera R."/>
            <person name="Alfaro M."/>
            <person name="Ramirez L."/>
            <person name="Pisabarro A.G."/>
            <person name="Kuo A."/>
            <person name="Tritt A."/>
            <person name="Lipzen A."/>
            <person name="He G."/>
            <person name="Yan M."/>
            <person name="Ng V."/>
            <person name="Cullen D."/>
            <person name="Martin F."/>
            <person name="Rosso M.-N."/>
            <person name="Henrissat B."/>
            <person name="Hibbett D."/>
            <person name="Martinez A.T."/>
            <person name="Grigoriev I.V."/>
        </authorList>
    </citation>
    <scope>NUCLEOTIDE SEQUENCE</scope>
    <source>
        <strain evidence="2">AH 40177</strain>
    </source>
</reference>
<keyword evidence="3" id="KW-1185">Reference proteome</keyword>
<evidence type="ECO:0000256" key="1">
    <source>
        <dbReference type="SAM" id="MobiDB-lite"/>
    </source>
</evidence>
<accession>A0A9P5Q5B2</accession>
<comment type="caution">
    <text evidence="2">The sequence shown here is derived from an EMBL/GenBank/DDBJ whole genome shotgun (WGS) entry which is preliminary data.</text>
</comment>
<feature type="non-terminal residue" evidence="2">
    <location>
        <position position="1"/>
    </location>
</feature>
<dbReference type="AlphaFoldDB" id="A0A9P5Q5B2"/>
<proteinExistence type="predicted"/>
<name>A0A9P5Q5B2_9AGAR</name>
<dbReference type="Proteomes" id="UP000772434">
    <property type="component" value="Unassembled WGS sequence"/>
</dbReference>
<gene>
    <name evidence="2" type="ORF">BDP27DRAFT_1314367</name>
</gene>
<protein>
    <submittedName>
        <fullName evidence="2">Uncharacterized protein</fullName>
    </submittedName>
</protein>
<feature type="compositionally biased region" description="Polar residues" evidence="1">
    <location>
        <begin position="33"/>
        <end position="49"/>
    </location>
</feature>
<sequence>VRTAEYNYPNFAPVRLIQPSESDSDSALVRTENGYSSQPQSKGAYQTRSGMDDVPEELGFSDPPPSYAN</sequence>
<organism evidence="2 3">
    <name type="scientific">Rhodocollybia butyracea</name>
    <dbReference type="NCBI Taxonomy" id="206335"/>
    <lineage>
        <taxon>Eukaryota</taxon>
        <taxon>Fungi</taxon>
        <taxon>Dikarya</taxon>
        <taxon>Basidiomycota</taxon>
        <taxon>Agaricomycotina</taxon>
        <taxon>Agaricomycetes</taxon>
        <taxon>Agaricomycetidae</taxon>
        <taxon>Agaricales</taxon>
        <taxon>Marasmiineae</taxon>
        <taxon>Omphalotaceae</taxon>
        <taxon>Rhodocollybia</taxon>
    </lineage>
</organism>